<dbReference type="PANTHER" id="PTHR43851">
    <property type="match status" value="1"/>
</dbReference>
<dbReference type="Gene3D" id="1.10.510.10">
    <property type="entry name" value="Transferase(Phosphotransferase) domain 1"/>
    <property type="match status" value="1"/>
</dbReference>
<proteinExistence type="inferred from homology"/>
<dbReference type="InterPro" id="IPR011009">
    <property type="entry name" value="Kinase-like_dom_sf"/>
</dbReference>
<dbReference type="Proteomes" id="UP000267164">
    <property type="component" value="Chromosome"/>
</dbReference>
<dbReference type="AlphaFoldDB" id="A0A386ZPI0"/>
<dbReference type="GO" id="GO:0005524">
    <property type="term" value="F:ATP binding"/>
    <property type="evidence" value="ECO:0007669"/>
    <property type="project" value="UniProtKB-KW"/>
</dbReference>
<dbReference type="PROSITE" id="PS50011">
    <property type="entry name" value="PROTEIN_KINASE_DOM"/>
    <property type="match status" value="1"/>
</dbReference>
<keyword evidence="4" id="KW-0067">ATP-binding</keyword>
<keyword evidence="3" id="KW-0547">Nucleotide-binding</keyword>
<feature type="domain" description="Protein kinase" evidence="5">
    <location>
        <begin position="129"/>
        <end position="454"/>
    </location>
</feature>
<evidence type="ECO:0000256" key="1">
    <source>
        <dbReference type="ARBA" id="ARBA00009670"/>
    </source>
</evidence>
<name>A0A386ZPI0_9NOCA</name>
<dbReference type="KEGG" id="nyu:D7D52_36825"/>
<evidence type="ECO:0000313" key="6">
    <source>
        <dbReference type="EMBL" id="AYF78475.1"/>
    </source>
</evidence>
<evidence type="ECO:0000256" key="4">
    <source>
        <dbReference type="ARBA" id="ARBA00022840"/>
    </source>
</evidence>
<dbReference type="PANTHER" id="PTHR43851:SF3">
    <property type="entry name" value="COENZYME Q8"/>
    <property type="match status" value="1"/>
</dbReference>
<dbReference type="Pfam" id="PF03109">
    <property type="entry name" value="ABC1"/>
    <property type="match status" value="1"/>
</dbReference>
<organism evidence="6 7">
    <name type="scientific">Nocardia yunnanensis</name>
    <dbReference type="NCBI Taxonomy" id="2382165"/>
    <lineage>
        <taxon>Bacteria</taxon>
        <taxon>Bacillati</taxon>
        <taxon>Actinomycetota</taxon>
        <taxon>Actinomycetes</taxon>
        <taxon>Mycobacteriales</taxon>
        <taxon>Nocardiaceae</taxon>
        <taxon>Nocardia</taxon>
    </lineage>
</organism>
<accession>A0A386ZPI0</accession>
<dbReference type="InterPro" id="IPR004147">
    <property type="entry name" value="ABC1_dom"/>
</dbReference>
<evidence type="ECO:0000256" key="2">
    <source>
        <dbReference type="ARBA" id="ARBA00022679"/>
    </source>
</evidence>
<evidence type="ECO:0000256" key="3">
    <source>
        <dbReference type="ARBA" id="ARBA00022741"/>
    </source>
</evidence>
<evidence type="ECO:0000313" key="7">
    <source>
        <dbReference type="Proteomes" id="UP000267164"/>
    </source>
</evidence>
<dbReference type="EMBL" id="CP032568">
    <property type="protein sequence ID" value="AYF78475.1"/>
    <property type="molecule type" value="Genomic_DNA"/>
</dbReference>
<comment type="similarity">
    <text evidence="1">Belongs to the protein kinase superfamily. ADCK protein kinase family.</text>
</comment>
<keyword evidence="2" id="KW-0808">Transferase</keyword>
<keyword evidence="6" id="KW-0418">Kinase</keyword>
<reference evidence="6 7" key="1">
    <citation type="submission" date="2018-09" db="EMBL/GenBank/DDBJ databases">
        <title>Nocardia yunnanensis sp. nov., an actinomycete isolated from a soil sample.</title>
        <authorList>
            <person name="Zhang J."/>
        </authorList>
    </citation>
    <scope>NUCLEOTIDE SEQUENCE [LARGE SCALE GENOMIC DNA]</scope>
    <source>
        <strain evidence="6 7">CFHS0054</strain>
    </source>
</reference>
<dbReference type="OrthoDB" id="4525271at2"/>
<dbReference type="GO" id="GO:0004672">
    <property type="term" value="F:protein kinase activity"/>
    <property type="evidence" value="ECO:0007669"/>
    <property type="project" value="InterPro"/>
</dbReference>
<dbReference type="CDD" id="cd13970">
    <property type="entry name" value="ABC1_ADCK3"/>
    <property type="match status" value="1"/>
</dbReference>
<dbReference type="SUPFAM" id="SSF56112">
    <property type="entry name" value="Protein kinase-like (PK-like)"/>
    <property type="match status" value="1"/>
</dbReference>
<sequence>MPTNRLARDAKLAGVPVAYAGRRMAGRGRRLLGRSAAEIDRDIRLRTAEHLFEVLGELKGCAAKLGQLGAVYRSILPFEAVGPDWTELAEVAGDALSRLQDSVPPMLPGLVHQVMAANFGDHWRELFLEFEECPAAAASLGQVHRAVWHDGRPVAVKVMYPGAREAVQADLRTLRGLSGVIGAVMPGADVRAIVDMVCTMVGDELDYRREARYQRTCAEVFAGDPEFVVPEVVECADEVLISDWLEGTGFGTLVTHGSARERSRAGLAILEFMESAKLRCGVLYTDVHPGNFLLLDDGRVGVVDFGACAPMPPSLRRIVSELGDALYNGTPGDFEAALRAHGFVRPGQEFDIDELVRIVSPFLDVLLQKDFRLTTDWMREQVTVITRIRLSNVFRDMTLPPELTTLARAAVTALGVLCQLGTEGIRDQFLDGWPELAEVVDRYEARRDLADTAT</sequence>
<dbReference type="InterPro" id="IPR034646">
    <property type="entry name" value="ADCK3_dom"/>
</dbReference>
<dbReference type="RefSeq" id="WP_120743558.1">
    <property type="nucleotide sequence ID" value="NZ_CP032568.1"/>
</dbReference>
<gene>
    <name evidence="6" type="ORF">D7D52_36825</name>
</gene>
<dbReference type="InterPro" id="IPR000719">
    <property type="entry name" value="Prot_kinase_dom"/>
</dbReference>
<evidence type="ECO:0000259" key="5">
    <source>
        <dbReference type="PROSITE" id="PS50011"/>
    </source>
</evidence>
<protein>
    <submittedName>
        <fullName evidence="6">AarF/ABC1/UbiB kinase family protein</fullName>
    </submittedName>
</protein>
<dbReference type="InterPro" id="IPR051409">
    <property type="entry name" value="Atypical_kinase_ADCK"/>
</dbReference>
<keyword evidence="7" id="KW-1185">Reference proteome</keyword>